<keyword evidence="2" id="KW-1185">Reference proteome</keyword>
<reference evidence="1" key="1">
    <citation type="submission" date="2021-06" db="EMBL/GenBank/DDBJ databases">
        <authorList>
            <person name="Kallberg Y."/>
            <person name="Tangrot J."/>
            <person name="Rosling A."/>
        </authorList>
    </citation>
    <scope>NUCLEOTIDE SEQUENCE</scope>
    <source>
        <strain evidence="1">UK204</strain>
    </source>
</reference>
<organism evidence="1 2">
    <name type="scientific">Funneliformis caledonium</name>
    <dbReference type="NCBI Taxonomy" id="1117310"/>
    <lineage>
        <taxon>Eukaryota</taxon>
        <taxon>Fungi</taxon>
        <taxon>Fungi incertae sedis</taxon>
        <taxon>Mucoromycota</taxon>
        <taxon>Glomeromycotina</taxon>
        <taxon>Glomeromycetes</taxon>
        <taxon>Glomerales</taxon>
        <taxon>Glomeraceae</taxon>
        <taxon>Funneliformis</taxon>
    </lineage>
</organism>
<accession>A0A9N9HZF6</accession>
<protein>
    <submittedName>
        <fullName evidence="1">8982_t:CDS:1</fullName>
    </submittedName>
</protein>
<feature type="non-terminal residue" evidence="1">
    <location>
        <position position="1"/>
    </location>
</feature>
<sequence>PSHTTPNEIKETLYYRNEEPGYNFDKSRLFYPDVYWVTHWESNKHISGKDPLPDDYDLWVHVYDAPQKCGFST</sequence>
<gene>
    <name evidence="1" type="ORF">FCALED_LOCUS14050</name>
</gene>
<evidence type="ECO:0000313" key="2">
    <source>
        <dbReference type="Proteomes" id="UP000789570"/>
    </source>
</evidence>
<proteinExistence type="predicted"/>
<dbReference type="EMBL" id="CAJVPQ010009225">
    <property type="protein sequence ID" value="CAG8713602.1"/>
    <property type="molecule type" value="Genomic_DNA"/>
</dbReference>
<comment type="caution">
    <text evidence="1">The sequence shown here is derived from an EMBL/GenBank/DDBJ whole genome shotgun (WGS) entry which is preliminary data.</text>
</comment>
<evidence type="ECO:0000313" key="1">
    <source>
        <dbReference type="EMBL" id="CAG8713602.1"/>
    </source>
</evidence>
<dbReference type="Proteomes" id="UP000789570">
    <property type="component" value="Unassembled WGS sequence"/>
</dbReference>
<name>A0A9N9HZF6_9GLOM</name>
<dbReference type="AlphaFoldDB" id="A0A9N9HZF6"/>